<name>A0ABC8KV94_ERUVS</name>
<evidence type="ECO:0000256" key="2">
    <source>
        <dbReference type="ARBA" id="ARBA00022729"/>
    </source>
</evidence>
<evidence type="ECO:0000313" key="6">
    <source>
        <dbReference type="Proteomes" id="UP001642260"/>
    </source>
</evidence>
<keyword evidence="2 3" id="KW-0732">Signal</keyword>
<dbReference type="Proteomes" id="UP001642260">
    <property type="component" value="Unassembled WGS sequence"/>
</dbReference>
<feature type="domain" description="MD-2-related lipid-recognition" evidence="4">
    <location>
        <begin position="170"/>
        <end position="272"/>
    </location>
</feature>
<dbReference type="Pfam" id="PF02221">
    <property type="entry name" value="E1_DerP2_DerF2"/>
    <property type="match status" value="1"/>
</dbReference>
<dbReference type="InterPro" id="IPR003172">
    <property type="entry name" value="ML_dom"/>
</dbReference>
<feature type="chain" id="PRO_5044847311" description="MD-2-related lipid-recognition domain-containing protein" evidence="3">
    <location>
        <begin position="24"/>
        <end position="289"/>
    </location>
</feature>
<dbReference type="InterPro" id="IPR039670">
    <property type="entry name" value="NPC2-like"/>
</dbReference>
<sequence length="289" mass="33115">MVISHAQPLLLFVSIFYLPAVLGTAIEFKNNPYNFNNDFVNVTGVEIIPYPITFYDNPIFKITCFTSQEGFAQDYIMVRFGLERPNGLEYLWRKEYALCDLTKCPFEPGPFVLSFANIYDVKRSFNISGEYEVTITILHGGNRGDTMNFSFKFHANALAEFINIPRLNGVNVSKVEIFPFKVTVNDNPVFRITADTAQDITSSSMIAAKMVLEDSSVLFHKYSGKNYNLCDSTDHCPVVPGRFVLTFPHPYWRYKIEAGRCRVEVQIFNQKNVFQVRMNLAFWFSVSEA</sequence>
<organism evidence="5 6">
    <name type="scientific">Eruca vesicaria subsp. sativa</name>
    <name type="common">Garden rocket</name>
    <name type="synonym">Eruca sativa</name>
    <dbReference type="NCBI Taxonomy" id="29727"/>
    <lineage>
        <taxon>Eukaryota</taxon>
        <taxon>Viridiplantae</taxon>
        <taxon>Streptophyta</taxon>
        <taxon>Embryophyta</taxon>
        <taxon>Tracheophyta</taxon>
        <taxon>Spermatophyta</taxon>
        <taxon>Magnoliopsida</taxon>
        <taxon>eudicotyledons</taxon>
        <taxon>Gunneridae</taxon>
        <taxon>Pentapetalae</taxon>
        <taxon>rosids</taxon>
        <taxon>malvids</taxon>
        <taxon>Brassicales</taxon>
        <taxon>Brassicaceae</taxon>
        <taxon>Brassiceae</taxon>
        <taxon>Eruca</taxon>
    </lineage>
</organism>
<dbReference type="AlphaFoldDB" id="A0ABC8KV94"/>
<protein>
    <recommendedName>
        <fullName evidence="4">MD-2-related lipid-recognition domain-containing protein</fullName>
    </recommendedName>
</protein>
<keyword evidence="1" id="KW-0813">Transport</keyword>
<evidence type="ECO:0000313" key="5">
    <source>
        <dbReference type="EMBL" id="CAH8362927.1"/>
    </source>
</evidence>
<reference evidence="5 6" key="1">
    <citation type="submission" date="2022-03" db="EMBL/GenBank/DDBJ databases">
        <authorList>
            <person name="Macdonald S."/>
            <person name="Ahmed S."/>
            <person name="Newling K."/>
        </authorList>
    </citation>
    <scope>NUCLEOTIDE SEQUENCE [LARGE SCALE GENOMIC DNA]</scope>
</reference>
<comment type="caution">
    <text evidence="5">The sequence shown here is derived from an EMBL/GenBank/DDBJ whole genome shotgun (WGS) entry which is preliminary data.</text>
</comment>
<evidence type="ECO:0000256" key="1">
    <source>
        <dbReference type="ARBA" id="ARBA00022448"/>
    </source>
</evidence>
<dbReference type="PANTHER" id="PTHR11306:SF0">
    <property type="entry name" value="PHOSPHATIDYLGLYCEROL_PHOSPHATIDYLINOSITOL TRANSFER PROTEIN"/>
    <property type="match status" value="1"/>
</dbReference>
<feature type="signal peptide" evidence="3">
    <location>
        <begin position="1"/>
        <end position="23"/>
    </location>
</feature>
<evidence type="ECO:0000259" key="4">
    <source>
        <dbReference type="Pfam" id="PF02221"/>
    </source>
</evidence>
<proteinExistence type="predicted"/>
<dbReference type="EMBL" id="CAKOAT010345154">
    <property type="protein sequence ID" value="CAH8362927.1"/>
    <property type="molecule type" value="Genomic_DNA"/>
</dbReference>
<evidence type="ECO:0000256" key="3">
    <source>
        <dbReference type="SAM" id="SignalP"/>
    </source>
</evidence>
<dbReference type="PANTHER" id="PTHR11306">
    <property type="entry name" value="NIEMANN PICK TYPE C2 PROTEIN NPC2-RELATED"/>
    <property type="match status" value="1"/>
</dbReference>
<accession>A0ABC8KV94</accession>
<gene>
    <name evidence="5" type="ORF">ERUC_LOCUS28683</name>
</gene>
<keyword evidence="6" id="KW-1185">Reference proteome</keyword>